<dbReference type="AlphaFoldDB" id="A0A7G9Z0F4"/>
<reference evidence="1" key="1">
    <citation type="submission" date="2020-06" db="EMBL/GenBank/DDBJ databases">
        <title>Unique genomic features of the anaerobic methanotrophic archaea.</title>
        <authorList>
            <person name="Chadwick G.L."/>
            <person name="Skennerton C.T."/>
            <person name="Laso-Perez R."/>
            <person name="Leu A.O."/>
            <person name="Speth D.R."/>
            <person name="Yu H."/>
            <person name="Morgan-Lang C."/>
            <person name="Hatzenpichler R."/>
            <person name="Goudeau D."/>
            <person name="Malmstrom R."/>
            <person name="Brazelton W.J."/>
            <person name="Woyke T."/>
            <person name="Hallam S.J."/>
            <person name="Tyson G.W."/>
            <person name="Wegener G."/>
            <person name="Boetius A."/>
            <person name="Orphan V."/>
        </authorList>
    </citation>
    <scope>NUCLEOTIDE SEQUENCE</scope>
</reference>
<evidence type="ECO:0000313" key="1">
    <source>
        <dbReference type="EMBL" id="QNO53738.1"/>
    </source>
</evidence>
<name>A0A7G9Z0F4_9EURY</name>
<protein>
    <submittedName>
        <fullName evidence="1">Uncharacterized protein</fullName>
    </submittedName>
</protein>
<gene>
    <name evidence="1" type="ORF">ONPGGGGH_00037</name>
</gene>
<sequence length="88" mass="10072">MNQAQAKDRARALLDMIENMYEIRITNSEQVIEAITEKTLDEQRILTISTSLNSWVAMNPMDTGEVEIPMEVVNELIRCICIAKMKTL</sequence>
<dbReference type="EMBL" id="MT631549">
    <property type="protein sequence ID" value="QNO53738.1"/>
    <property type="molecule type" value="Genomic_DNA"/>
</dbReference>
<proteinExistence type="predicted"/>
<organism evidence="1">
    <name type="scientific">Candidatus Methanophagaceae archaeon ANME-1 ERB6</name>
    <dbReference type="NCBI Taxonomy" id="2759912"/>
    <lineage>
        <taxon>Archaea</taxon>
        <taxon>Methanobacteriati</taxon>
        <taxon>Methanobacteriota</taxon>
        <taxon>Stenosarchaea group</taxon>
        <taxon>Methanomicrobia</taxon>
        <taxon>Candidatus Methanophagales</taxon>
        <taxon>Candidatus Methanophagaceae</taxon>
    </lineage>
</organism>
<accession>A0A7G9Z0F4</accession>